<accession>A0A9Q1F6J3</accession>
<gene>
    <name evidence="2" type="ORF">SKAU_G00235570</name>
</gene>
<dbReference type="InterPro" id="IPR021109">
    <property type="entry name" value="Peptidase_aspartic_dom_sf"/>
</dbReference>
<evidence type="ECO:0000256" key="1">
    <source>
        <dbReference type="SAM" id="MobiDB-lite"/>
    </source>
</evidence>
<comment type="caution">
    <text evidence="2">The sequence shown here is derived from an EMBL/GenBank/DDBJ whole genome shotgun (WGS) entry which is preliminary data.</text>
</comment>
<dbReference type="SUPFAM" id="SSF50630">
    <property type="entry name" value="Acid proteases"/>
    <property type="match status" value="1"/>
</dbReference>
<keyword evidence="3" id="KW-1185">Reference proteome</keyword>
<dbReference type="InterPro" id="IPR001969">
    <property type="entry name" value="Aspartic_peptidase_AS"/>
</dbReference>
<feature type="region of interest" description="Disordered" evidence="1">
    <location>
        <begin position="85"/>
        <end position="155"/>
    </location>
</feature>
<proteinExistence type="predicted"/>
<dbReference type="GO" id="GO:0004190">
    <property type="term" value="F:aspartic-type endopeptidase activity"/>
    <property type="evidence" value="ECO:0007669"/>
    <property type="project" value="InterPro"/>
</dbReference>
<evidence type="ECO:0000313" key="3">
    <source>
        <dbReference type="Proteomes" id="UP001152622"/>
    </source>
</evidence>
<dbReference type="GO" id="GO:0006508">
    <property type="term" value="P:proteolysis"/>
    <property type="evidence" value="ECO:0007669"/>
    <property type="project" value="InterPro"/>
</dbReference>
<dbReference type="AlphaFoldDB" id="A0A9Q1F6J3"/>
<dbReference type="OrthoDB" id="8933850at2759"/>
<reference evidence="2" key="1">
    <citation type="journal article" date="2023" name="Science">
        <title>Genome structures resolve the early diversification of teleost fishes.</title>
        <authorList>
            <person name="Parey E."/>
            <person name="Louis A."/>
            <person name="Montfort J."/>
            <person name="Bouchez O."/>
            <person name="Roques C."/>
            <person name="Iampietro C."/>
            <person name="Lluch J."/>
            <person name="Castinel A."/>
            <person name="Donnadieu C."/>
            <person name="Desvignes T."/>
            <person name="Floi Bucao C."/>
            <person name="Jouanno E."/>
            <person name="Wen M."/>
            <person name="Mejri S."/>
            <person name="Dirks R."/>
            <person name="Jansen H."/>
            <person name="Henkel C."/>
            <person name="Chen W.J."/>
            <person name="Zahm M."/>
            <person name="Cabau C."/>
            <person name="Klopp C."/>
            <person name="Thompson A.W."/>
            <person name="Robinson-Rechavi M."/>
            <person name="Braasch I."/>
            <person name="Lecointre G."/>
            <person name="Bobe J."/>
            <person name="Postlethwait J.H."/>
            <person name="Berthelot C."/>
            <person name="Roest Crollius H."/>
            <person name="Guiguen Y."/>
        </authorList>
    </citation>
    <scope>NUCLEOTIDE SEQUENCE</scope>
    <source>
        <strain evidence="2">WJC10195</strain>
    </source>
</reference>
<dbReference type="Proteomes" id="UP001152622">
    <property type="component" value="Chromosome 8"/>
</dbReference>
<name>A0A9Q1F6J3_SYNKA</name>
<evidence type="ECO:0000313" key="2">
    <source>
        <dbReference type="EMBL" id="KAJ8352081.1"/>
    </source>
</evidence>
<sequence length="333" mass="36794">MERELLQSSLTPVKLRVEIWREYVLDCVTAREEEGEVTMSDSERKSLVCAIRKSLLTLPMEELFQIFPKLWVQCQGCELYQEAKPPGKREPVTAWGHPVTGSQKESQPKGAQRTGPNAEPCSRISTPPHLGPGVASMQSRHKQVKTPTLSSPDSPADKTGLIARLIKALTQCYLNGLAVSVLLDTGAQVSMVGHDWKAKYLPDLDIRSLREIISDEGYLEVHAVNGDLIPFNSWVAITVNIPGNEDPNLSINVPFLVCSLPLERLLLGFNVLEELIQGQPEQLMPTLFTLLFGAIPIPTDKANAIVRSVQTMRPSVQQGRLRVGHQRVVILAG</sequence>
<dbReference type="EMBL" id="JAINUF010000008">
    <property type="protein sequence ID" value="KAJ8352081.1"/>
    <property type="molecule type" value="Genomic_DNA"/>
</dbReference>
<protein>
    <submittedName>
        <fullName evidence="2">Uncharacterized protein</fullName>
    </submittedName>
</protein>
<organism evidence="2 3">
    <name type="scientific">Synaphobranchus kaupii</name>
    <name type="common">Kaup's arrowtooth eel</name>
    <dbReference type="NCBI Taxonomy" id="118154"/>
    <lineage>
        <taxon>Eukaryota</taxon>
        <taxon>Metazoa</taxon>
        <taxon>Chordata</taxon>
        <taxon>Craniata</taxon>
        <taxon>Vertebrata</taxon>
        <taxon>Euteleostomi</taxon>
        <taxon>Actinopterygii</taxon>
        <taxon>Neopterygii</taxon>
        <taxon>Teleostei</taxon>
        <taxon>Anguilliformes</taxon>
        <taxon>Synaphobranchidae</taxon>
        <taxon>Synaphobranchus</taxon>
    </lineage>
</organism>
<dbReference type="PROSITE" id="PS00141">
    <property type="entry name" value="ASP_PROTEASE"/>
    <property type="match status" value="1"/>
</dbReference>